<evidence type="ECO:0000259" key="8">
    <source>
        <dbReference type="Pfam" id="PF00725"/>
    </source>
</evidence>
<keyword evidence="11" id="KW-1185">Reference proteome</keyword>
<dbReference type="InterPro" id="IPR006176">
    <property type="entry name" value="3-OHacyl-CoA_DH_NAD-bd"/>
</dbReference>
<keyword evidence="4" id="KW-0560">Oxidoreductase</keyword>
<dbReference type="InterPro" id="IPR008927">
    <property type="entry name" value="6-PGluconate_DH-like_C_sf"/>
</dbReference>
<dbReference type="Gene3D" id="1.10.1040.50">
    <property type="match status" value="1"/>
</dbReference>
<sequence length="789" mass="84923">MGAGIAAHLANAGIRTYLLDIVPRGVDADAPKAARNKLAAGALKALPKAKPPALMNKAFAGRITAGNFDDDLERAVAESDIVIEAIIERLDIKQTVFKKVAAAAKETTILASNTSGIPIADIAEALDEGARERFLGLHFFNPPRWMHLLEVIPSKYTAKKYVDEVAKFSDEVLGKGVVLCRDTPNFIGNRIGIGEMLLTFAATLEGKYTIEEVDTLNGKPVGRPKTGSYRLGDMVGIDVAAHVINNLRENLSGDEGADNYDPLHSLMQPSAAMQKLVDEGWVGDKAKQGFYKKTKDDSGKRVILSFDLETLEYRARKEPNFPELKIRGSLATKVNKAMRLEGRAGDFYRKVYLPLFNYSALLTGTICDTPKEIDDAMRWGYGWQLGPFELMDAAGVSWCVEQMQAMGLEVAPAITKLVESAKAAGTEPSWYQGTFGKGQKVFDGENSVDVQVPAGMLILDGSKPEGEVEKNSSAAIIDIGDGVALLEFRSKANVLDEGVVTLMGKAPAICADKGFRALVIGSQDDHFCRGANLLQIGMLAMQKKWDDLDHAVNTLQQTLMNLRHGSLPVVVAPYGQTLGGGCEVSMHGDHIQANADLFMGLVEIAVGVLPAGGGLKEIARRASAYANQAPGGDVFAWVRRGFEAAATGNVSMSAFEARNTGWLRATDGITFHKNRVLADAKTAAIAIAESNYTPPDRNEPISVMGAPGGANLMLGIHEFGWGGFASEHDQLIGTKMIHVLSGGMKPTAGTATAQELLDLEREAFLSLCGTEKTLARIQHMLDTRKPLRN</sequence>
<evidence type="ECO:0000256" key="6">
    <source>
        <dbReference type="ARBA" id="ARBA00023098"/>
    </source>
</evidence>
<feature type="domain" description="3-hydroxyacyl-CoA dehydrogenase C-terminal" evidence="8">
    <location>
        <begin position="354"/>
        <end position="409"/>
    </location>
</feature>
<keyword evidence="6" id="KW-0443">Lipid metabolism</keyword>
<dbReference type="GO" id="GO:0003857">
    <property type="term" value="F:(3S)-3-hydroxyacyl-CoA dehydrogenase (NAD+) activity"/>
    <property type="evidence" value="ECO:0007669"/>
    <property type="project" value="UniProtKB-EC"/>
</dbReference>
<dbReference type="Pfam" id="PF00378">
    <property type="entry name" value="ECH_1"/>
    <property type="match status" value="1"/>
</dbReference>
<dbReference type="CDD" id="cd06558">
    <property type="entry name" value="crotonase-like"/>
    <property type="match status" value="1"/>
</dbReference>
<evidence type="ECO:0000256" key="3">
    <source>
        <dbReference type="ARBA" id="ARBA00022963"/>
    </source>
</evidence>
<evidence type="ECO:0000256" key="7">
    <source>
        <dbReference type="ARBA" id="ARBA00049556"/>
    </source>
</evidence>
<keyword evidence="5" id="KW-0520">NAD</keyword>
<organism evidence="10 11">
    <name type="scientific">Plesiocystis pacifica SIR-1</name>
    <dbReference type="NCBI Taxonomy" id="391625"/>
    <lineage>
        <taxon>Bacteria</taxon>
        <taxon>Pseudomonadati</taxon>
        <taxon>Myxococcota</taxon>
        <taxon>Polyangia</taxon>
        <taxon>Nannocystales</taxon>
        <taxon>Nannocystaceae</taxon>
        <taxon>Plesiocystis</taxon>
    </lineage>
</organism>
<proteinExistence type="predicted"/>
<dbReference type="UniPathway" id="UPA00659"/>
<dbReference type="eggNOG" id="COG1024">
    <property type="taxonomic scope" value="Bacteria"/>
</dbReference>
<dbReference type="Pfam" id="PF02737">
    <property type="entry name" value="3HCDH_N"/>
    <property type="match status" value="1"/>
</dbReference>
<dbReference type="PANTHER" id="PTHR48075">
    <property type="entry name" value="3-HYDROXYACYL-COA DEHYDROGENASE FAMILY PROTEIN"/>
    <property type="match status" value="1"/>
</dbReference>
<gene>
    <name evidence="10" type="ORF">PPSIR1_18727</name>
</gene>
<dbReference type="InterPro" id="IPR001753">
    <property type="entry name" value="Enoyl-CoA_hydra/iso"/>
</dbReference>
<protein>
    <submittedName>
        <fullName evidence="10">3-hydroxyacyl-CoA dehydrogenase/enoyl-CoA hydratase/isomerase family protein</fullName>
    </submittedName>
</protein>
<dbReference type="STRING" id="391625.PPSIR1_18727"/>
<dbReference type="SUPFAM" id="SSF52096">
    <property type="entry name" value="ClpP/crotonase"/>
    <property type="match status" value="1"/>
</dbReference>
<feature type="domain" description="3-hydroxyacyl-CoA dehydrogenase C-terminal" evidence="8">
    <location>
        <begin position="186"/>
        <end position="292"/>
    </location>
</feature>
<keyword evidence="10" id="KW-0413">Isomerase</keyword>
<dbReference type="GO" id="GO:0006635">
    <property type="term" value="P:fatty acid beta-oxidation"/>
    <property type="evidence" value="ECO:0007669"/>
    <property type="project" value="UniProtKB-UniPathway"/>
</dbReference>
<dbReference type="SUPFAM" id="SSF51735">
    <property type="entry name" value="NAD(P)-binding Rossmann-fold domains"/>
    <property type="match status" value="1"/>
</dbReference>
<dbReference type="GO" id="GO:0070403">
    <property type="term" value="F:NAD+ binding"/>
    <property type="evidence" value="ECO:0007669"/>
    <property type="project" value="InterPro"/>
</dbReference>
<name>A6GBG1_9BACT</name>
<dbReference type="AlphaFoldDB" id="A6GBG1"/>
<evidence type="ECO:0000259" key="9">
    <source>
        <dbReference type="Pfam" id="PF02737"/>
    </source>
</evidence>
<dbReference type="EMBL" id="ABCS01000058">
    <property type="protein sequence ID" value="EDM76765.1"/>
    <property type="molecule type" value="Genomic_DNA"/>
</dbReference>
<dbReference type="Gene3D" id="3.90.226.10">
    <property type="entry name" value="2-enoyl-CoA Hydratase, Chain A, domain 1"/>
    <property type="match status" value="1"/>
</dbReference>
<dbReference type="eggNOG" id="COG1250">
    <property type="taxonomic scope" value="Bacteria"/>
</dbReference>
<dbReference type="InterPro" id="IPR029045">
    <property type="entry name" value="ClpP/crotonase-like_dom_sf"/>
</dbReference>
<evidence type="ECO:0000256" key="4">
    <source>
        <dbReference type="ARBA" id="ARBA00023002"/>
    </source>
</evidence>
<dbReference type="GO" id="GO:0016853">
    <property type="term" value="F:isomerase activity"/>
    <property type="evidence" value="ECO:0007669"/>
    <property type="project" value="UniProtKB-KW"/>
</dbReference>
<dbReference type="PANTHER" id="PTHR48075:SF7">
    <property type="entry name" value="3-HYDROXYACYL-COA DEHYDROGENASE-RELATED"/>
    <property type="match status" value="1"/>
</dbReference>
<dbReference type="Proteomes" id="UP000005801">
    <property type="component" value="Unassembled WGS sequence"/>
</dbReference>
<feature type="domain" description="3-hydroxyacyl-CoA dehydrogenase NAD binding" evidence="9">
    <location>
        <begin position="1"/>
        <end position="182"/>
    </location>
</feature>
<dbReference type="InterPro" id="IPR036291">
    <property type="entry name" value="NAD(P)-bd_dom_sf"/>
</dbReference>
<evidence type="ECO:0000313" key="10">
    <source>
        <dbReference type="EMBL" id="EDM76765.1"/>
    </source>
</evidence>
<comment type="caution">
    <text evidence="10">The sequence shown here is derived from an EMBL/GenBank/DDBJ whole genome shotgun (WGS) entry which is preliminary data.</text>
</comment>
<evidence type="ECO:0000313" key="11">
    <source>
        <dbReference type="Proteomes" id="UP000005801"/>
    </source>
</evidence>
<accession>A6GBG1</accession>
<keyword evidence="2" id="KW-0276">Fatty acid metabolism</keyword>
<evidence type="ECO:0000256" key="5">
    <source>
        <dbReference type="ARBA" id="ARBA00023027"/>
    </source>
</evidence>
<dbReference type="InterPro" id="IPR006108">
    <property type="entry name" value="3HC_DH_C"/>
</dbReference>
<evidence type="ECO:0000256" key="2">
    <source>
        <dbReference type="ARBA" id="ARBA00022832"/>
    </source>
</evidence>
<comment type="pathway">
    <text evidence="1">Lipid metabolism; fatty acid beta-oxidation.</text>
</comment>
<reference evidence="10 11" key="1">
    <citation type="submission" date="2007-06" db="EMBL/GenBank/DDBJ databases">
        <authorList>
            <person name="Shimkets L."/>
            <person name="Ferriera S."/>
            <person name="Johnson J."/>
            <person name="Kravitz S."/>
            <person name="Beeson K."/>
            <person name="Sutton G."/>
            <person name="Rogers Y.-H."/>
            <person name="Friedman R."/>
            <person name="Frazier M."/>
            <person name="Venter J.C."/>
        </authorList>
    </citation>
    <scope>NUCLEOTIDE SEQUENCE [LARGE SCALE GENOMIC DNA]</scope>
    <source>
        <strain evidence="10 11">SIR-1</strain>
    </source>
</reference>
<dbReference type="Pfam" id="PF00725">
    <property type="entry name" value="3HCDH"/>
    <property type="match status" value="2"/>
</dbReference>
<evidence type="ECO:0000256" key="1">
    <source>
        <dbReference type="ARBA" id="ARBA00005005"/>
    </source>
</evidence>
<comment type="catalytic activity">
    <reaction evidence="7">
        <text>a (3S)-3-hydroxyacyl-CoA + NAD(+) = a 3-oxoacyl-CoA + NADH + H(+)</text>
        <dbReference type="Rhea" id="RHEA:22432"/>
        <dbReference type="ChEBI" id="CHEBI:15378"/>
        <dbReference type="ChEBI" id="CHEBI:57318"/>
        <dbReference type="ChEBI" id="CHEBI:57540"/>
        <dbReference type="ChEBI" id="CHEBI:57945"/>
        <dbReference type="ChEBI" id="CHEBI:90726"/>
        <dbReference type="EC" id="1.1.1.35"/>
    </reaction>
</comment>
<keyword evidence="3" id="KW-0442">Lipid degradation</keyword>
<dbReference type="SUPFAM" id="SSF48179">
    <property type="entry name" value="6-phosphogluconate dehydrogenase C-terminal domain-like"/>
    <property type="match status" value="2"/>
</dbReference>
<dbReference type="Gene3D" id="3.40.50.720">
    <property type="entry name" value="NAD(P)-binding Rossmann-like Domain"/>
    <property type="match status" value="1"/>
</dbReference>